<dbReference type="Proteomes" id="UP000319349">
    <property type="component" value="Chromosome"/>
</dbReference>
<keyword evidence="5" id="KW-0288">FMN</keyword>
<evidence type="ECO:0000256" key="4">
    <source>
        <dbReference type="ARBA" id="ARBA00022630"/>
    </source>
</evidence>
<evidence type="ECO:0000256" key="9">
    <source>
        <dbReference type="ARBA" id="ARBA00049401"/>
    </source>
</evidence>
<evidence type="ECO:0000313" key="11">
    <source>
        <dbReference type="EMBL" id="QDI02720.1"/>
    </source>
</evidence>
<dbReference type="GO" id="GO:0018580">
    <property type="term" value="F:nitronate monooxygenase activity"/>
    <property type="evidence" value="ECO:0007669"/>
    <property type="project" value="InterPro"/>
</dbReference>
<dbReference type="RefSeq" id="WP_039008874.1">
    <property type="nucleotide sequence ID" value="NZ_CM003052.1"/>
</dbReference>
<dbReference type="AlphaFoldDB" id="A0A514E9M0"/>
<evidence type="ECO:0000256" key="8">
    <source>
        <dbReference type="ARBA" id="ARBA00031155"/>
    </source>
</evidence>
<dbReference type="PANTHER" id="PTHR42747">
    <property type="entry name" value="NITRONATE MONOOXYGENASE-RELATED"/>
    <property type="match status" value="1"/>
</dbReference>
<dbReference type="GO" id="GO:0009636">
    <property type="term" value="P:response to toxic substance"/>
    <property type="evidence" value="ECO:0007669"/>
    <property type="project" value="UniProtKB-KW"/>
</dbReference>
<comment type="cofactor">
    <cofactor evidence="1">
        <name>FMN</name>
        <dbReference type="ChEBI" id="CHEBI:58210"/>
    </cofactor>
</comment>
<comment type="catalytic activity">
    <reaction evidence="9">
        <text>3 propionate 3-nitronate + 3 O2 + H2O = 3 3-oxopropanoate + 2 nitrate + nitrite + H2O2 + 3 H(+)</text>
        <dbReference type="Rhea" id="RHEA:57332"/>
        <dbReference type="ChEBI" id="CHEBI:15377"/>
        <dbReference type="ChEBI" id="CHEBI:15378"/>
        <dbReference type="ChEBI" id="CHEBI:15379"/>
        <dbReference type="ChEBI" id="CHEBI:16240"/>
        <dbReference type="ChEBI" id="CHEBI:16301"/>
        <dbReference type="ChEBI" id="CHEBI:17632"/>
        <dbReference type="ChEBI" id="CHEBI:33190"/>
        <dbReference type="ChEBI" id="CHEBI:136067"/>
    </reaction>
</comment>
<evidence type="ECO:0000256" key="1">
    <source>
        <dbReference type="ARBA" id="ARBA00001917"/>
    </source>
</evidence>
<reference evidence="11 12" key="1">
    <citation type="submission" date="2019-03" db="EMBL/GenBank/DDBJ databases">
        <title>Tal1 in Xanthomonas translucens pv. cerealis Contributes to Virulence in Bacterial Leaf Streak of Wheat.</title>
        <authorList>
            <person name="Shah S.M.A."/>
            <person name="Haq F."/>
            <person name="Ma W."/>
            <person name="Xu X."/>
            <person name="Wang S."/>
            <person name="Xu Z."/>
            <person name="Zou L."/>
            <person name="Zhu B."/>
            <person name="Chen G."/>
        </authorList>
    </citation>
    <scope>NUCLEOTIDE SEQUENCE [LARGE SCALE GENOMIC DNA]</scope>
    <source>
        <strain evidence="11 12">01</strain>
    </source>
</reference>
<comment type="similarity">
    <text evidence="2">Belongs to the nitronate monooxygenase family. NMO class I subfamily.</text>
</comment>
<dbReference type="CDD" id="cd04730">
    <property type="entry name" value="NPD_like"/>
    <property type="match status" value="1"/>
</dbReference>
<keyword evidence="3" id="KW-0216">Detoxification</keyword>
<dbReference type="SUPFAM" id="SSF51412">
    <property type="entry name" value="Inosine monophosphate dehydrogenase (IMPDH)"/>
    <property type="match status" value="1"/>
</dbReference>
<evidence type="ECO:0000256" key="10">
    <source>
        <dbReference type="SAM" id="SignalP"/>
    </source>
</evidence>
<keyword evidence="10" id="KW-0732">Signal</keyword>
<dbReference type="InterPro" id="IPR004136">
    <property type="entry name" value="NMO"/>
</dbReference>
<protein>
    <recommendedName>
        <fullName evidence="8">Propionate 3-nitronate monooxygenase</fullName>
    </recommendedName>
</protein>
<evidence type="ECO:0000256" key="7">
    <source>
        <dbReference type="ARBA" id="ARBA00023033"/>
    </source>
</evidence>
<keyword evidence="6" id="KW-0560">Oxidoreductase</keyword>
<organism evidence="11 12">
    <name type="scientific">Xanthomonas cerealis pv. cerealis</name>
    <dbReference type="NCBI Taxonomy" id="152263"/>
    <lineage>
        <taxon>Bacteria</taxon>
        <taxon>Pseudomonadati</taxon>
        <taxon>Pseudomonadota</taxon>
        <taxon>Gammaproteobacteria</taxon>
        <taxon>Lysobacterales</taxon>
        <taxon>Lysobacteraceae</taxon>
        <taxon>Xanthomonas</taxon>
        <taxon>Xanthomonas translucens group</taxon>
        <taxon>Xanthomonas cerealis</taxon>
    </lineage>
</organism>
<gene>
    <name evidence="11" type="ORF">E4A48_02525</name>
</gene>
<proteinExistence type="inferred from homology"/>
<name>A0A514E9M0_9XANT</name>
<keyword evidence="12" id="KW-1185">Reference proteome</keyword>
<keyword evidence="7 11" id="KW-0503">Monooxygenase</keyword>
<feature type="signal peptide" evidence="10">
    <location>
        <begin position="1"/>
        <end position="30"/>
    </location>
</feature>
<keyword evidence="4" id="KW-0285">Flavoprotein</keyword>
<evidence type="ECO:0000256" key="6">
    <source>
        <dbReference type="ARBA" id="ARBA00023002"/>
    </source>
</evidence>
<sequence>MNDSLHHRVTAFRTRFALRMPILLSPMAGACPVPLSVAVAQAGGMGAMGAVLSSAADIGTWMQAFRHGSDGPAQVNLWVPDPPPLRDAAAEAATRAFLAQWGPPVETAAGDAGMADFAAQCAALLNARPAVASSIMGLFPPAFVAQLKQAGIAWFACATTLDEALAAQAAGADAVVAQGAEAGGHRGAFDAARAGQQLSGLFALLPRLADRLDVPVIAAGGIGDGRGIAAALTLGASAVQIGTAFLRTPEAALAPAWAEALAGAEPEQTALTCAFSGRLGRALVTDYVRAAAEPTAPPPRPYPVQRGLTAPMRQTAAHEDRLAAMQAWAGQSAWLAPAQPAAALVETWWDQAQALL</sequence>
<feature type="chain" id="PRO_5021749633" description="Propionate 3-nitronate monooxygenase" evidence="10">
    <location>
        <begin position="31"/>
        <end position="356"/>
    </location>
</feature>
<evidence type="ECO:0000256" key="5">
    <source>
        <dbReference type="ARBA" id="ARBA00022643"/>
    </source>
</evidence>
<accession>A0A514E9M0</accession>
<evidence type="ECO:0000256" key="2">
    <source>
        <dbReference type="ARBA" id="ARBA00009881"/>
    </source>
</evidence>
<evidence type="ECO:0000313" key="12">
    <source>
        <dbReference type="Proteomes" id="UP000319349"/>
    </source>
</evidence>
<dbReference type="InterPro" id="IPR013785">
    <property type="entry name" value="Aldolase_TIM"/>
</dbReference>
<dbReference type="Gene3D" id="3.20.20.70">
    <property type="entry name" value="Aldolase class I"/>
    <property type="match status" value="1"/>
</dbReference>
<dbReference type="PANTHER" id="PTHR42747:SF3">
    <property type="entry name" value="NITRONATE MONOOXYGENASE-RELATED"/>
    <property type="match status" value="1"/>
</dbReference>
<dbReference type="EMBL" id="CP038228">
    <property type="protein sequence ID" value="QDI02720.1"/>
    <property type="molecule type" value="Genomic_DNA"/>
</dbReference>
<dbReference type="Pfam" id="PF03060">
    <property type="entry name" value="NMO"/>
    <property type="match status" value="1"/>
</dbReference>
<evidence type="ECO:0000256" key="3">
    <source>
        <dbReference type="ARBA" id="ARBA00022575"/>
    </source>
</evidence>